<accession>A0ABW3TZ31</accession>
<name>A0ABW3TZ31_9BACL</name>
<evidence type="ECO:0000313" key="1">
    <source>
        <dbReference type="EMBL" id="MFD1205762.1"/>
    </source>
</evidence>
<sequence>GCMRKSMELIFPHLPSLWKRVLFSPLSTLFSDYPKLKGPYMLGMSYMYGPKLPVIQLKK</sequence>
<organism evidence="1 2">
    <name type="scientific">Sporosarcina contaminans</name>
    <dbReference type="NCBI Taxonomy" id="633403"/>
    <lineage>
        <taxon>Bacteria</taxon>
        <taxon>Bacillati</taxon>
        <taxon>Bacillota</taxon>
        <taxon>Bacilli</taxon>
        <taxon>Bacillales</taxon>
        <taxon>Caryophanaceae</taxon>
        <taxon>Sporosarcina</taxon>
    </lineage>
</organism>
<reference evidence="2" key="1">
    <citation type="journal article" date="2019" name="Int. J. Syst. Evol. Microbiol.">
        <title>The Global Catalogue of Microorganisms (GCM) 10K type strain sequencing project: providing services to taxonomists for standard genome sequencing and annotation.</title>
        <authorList>
            <consortium name="The Broad Institute Genomics Platform"/>
            <consortium name="The Broad Institute Genome Sequencing Center for Infectious Disease"/>
            <person name="Wu L."/>
            <person name="Ma J."/>
        </authorList>
    </citation>
    <scope>NUCLEOTIDE SEQUENCE [LARGE SCALE GENOMIC DNA]</scope>
    <source>
        <strain evidence="2">CCUG 53915</strain>
    </source>
</reference>
<comment type="caution">
    <text evidence="1">The sequence shown here is derived from an EMBL/GenBank/DDBJ whole genome shotgun (WGS) entry which is preliminary data.</text>
</comment>
<keyword evidence="2" id="KW-1185">Reference proteome</keyword>
<dbReference type="EMBL" id="JBHTLT010000084">
    <property type="protein sequence ID" value="MFD1205762.1"/>
    <property type="molecule type" value="Genomic_DNA"/>
</dbReference>
<evidence type="ECO:0000313" key="2">
    <source>
        <dbReference type="Proteomes" id="UP001597231"/>
    </source>
</evidence>
<gene>
    <name evidence="1" type="ORF">ACFQ38_11745</name>
</gene>
<dbReference type="RefSeq" id="WP_381481050.1">
    <property type="nucleotide sequence ID" value="NZ_JBHTLT010000084.1"/>
</dbReference>
<proteinExistence type="predicted"/>
<dbReference type="Proteomes" id="UP001597231">
    <property type="component" value="Unassembled WGS sequence"/>
</dbReference>
<protein>
    <submittedName>
        <fullName evidence="1">Uncharacterized protein</fullName>
    </submittedName>
</protein>
<feature type="non-terminal residue" evidence="1">
    <location>
        <position position="1"/>
    </location>
</feature>